<evidence type="ECO:0000259" key="6">
    <source>
        <dbReference type="PROSITE" id="PS51157"/>
    </source>
</evidence>
<feature type="compositionally biased region" description="Basic and acidic residues" evidence="5">
    <location>
        <begin position="215"/>
        <end position="229"/>
    </location>
</feature>
<evidence type="ECO:0000256" key="2">
    <source>
        <dbReference type="ARBA" id="ARBA00022771"/>
    </source>
</evidence>
<reference evidence="7 8" key="1">
    <citation type="journal article" date="2023" name="Plants (Basel)">
        <title>Bridging the Gap: Combining Genomics and Transcriptomics Approaches to Understand Stylosanthes scabra, an Orphan Legume from the Brazilian Caatinga.</title>
        <authorList>
            <person name="Ferreira-Neto J.R.C."/>
            <person name="da Silva M.D."/>
            <person name="Binneck E."/>
            <person name="de Melo N.F."/>
            <person name="da Silva R.H."/>
            <person name="de Melo A.L.T.M."/>
            <person name="Pandolfi V."/>
            <person name="Bustamante F.O."/>
            <person name="Brasileiro-Vidal A.C."/>
            <person name="Benko-Iseppon A.M."/>
        </authorList>
    </citation>
    <scope>NUCLEOTIDE SEQUENCE [LARGE SCALE GENOMIC DNA]</scope>
    <source>
        <tissue evidence="7">Leaves</tissue>
    </source>
</reference>
<organism evidence="7 8">
    <name type="scientific">Stylosanthes scabra</name>
    <dbReference type="NCBI Taxonomy" id="79078"/>
    <lineage>
        <taxon>Eukaryota</taxon>
        <taxon>Viridiplantae</taxon>
        <taxon>Streptophyta</taxon>
        <taxon>Embryophyta</taxon>
        <taxon>Tracheophyta</taxon>
        <taxon>Spermatophyta</taxon>
        <taxon>Magnoliopsida</taxon>
        <taxon>eudicotyledons</taxon>
        <taxon>Gunneridae</taxon>
        <taxon>Pentapetalae</taxon>
        <taxon>rosids</taxon>
        <taxon>fabids</taxon>
        <taxon>Fabales</taxon>
        <taxon>Fabaceae</taxon>
        <taxon>Papilionoideae</taxon>
        <taxon>50 kb inversion clade</taxon>
        <taxon>dalbergioids sensu lato</taxon>
        <taxon>Dalbergieae</taxon>
        <taxon>Pterocarpus clade</taxon>
        <taxon>Stylosanthes</taxon>
    </lineage>
</organism>
<feature type="domain" description="UBR-type" evidence="6">
    <location>
        <begin position="39"/>
        <end position="109"/>
    </location>
</feature>
<dbReference type="InterPro" id="IPR047506">
    <property type="entry name" value="UBR7-like_UBR-box"/>
</dbReference>
<evidence type="ECO:0000256" key="5">
    <source>
        <dbReference type="SAM" id="MobiDB-lite"/>
    </source>
</evidence>
<dbReference type="SMART" id="SM00396">
    <property type="entry name" value="ZnF_UBR1"/>
    <property type="match status" value="1"/>
</dbReference>
<dbReference type="SMART" id="SM00249">
    <property type="entry name" value="PHD"/>
    <property type="match status" value="1"/>
</dbReference>
<dbReference type="InterPro" id="IPR011011">
    <property type="entry name" value="Znf_FYVE_PHD"/>
</dbReference>
<dbReference type="Pfam" id="PF02207">
    <property type="entry name" value="zf-UBR"/>
    <property type="match status" value="1"/>
</dbReference>
<dbReference type="InterPro" id="IPR003126">
    <property type="entry name" value="Znf_UBR"/>
</dbReference>
<dbReference type="InterPro" id="IPR040204">
    <property type="entry name" value="UBR7"/>
</dbReference>
<dbReference type="EMBL" id="JASCZI010241782">
    <property type="protein sequence ID" value="MED6206833.1"/>
    <property type="molecule type" value="Genomic_DNA"/>
</dbReference>
<keyword evidence="8" id="KW-1185">Reference proteome</keyword>
<proteinExistence type="predicted"/>
<evidence type="ECO:0000256" key="1">
    <source>
        <dbReference type="ARBA" id="ARBA00022723"/>
    </source>
</evidence>
<feature type="zinc finger region" description="UBR-type" evidence="4">
    <location>
        <begin position="39"/>
        <end position="109"/>
    </location>
</feature>
<gene>
    <name evidence="7" type="ORF">PIB30_030393</name>
</gene>
<dbReference type="InterPro" id="IPR013083">
    <property type="entry name" value="Znf_RING/FYVE/PHD"/>
</dbReference>
<keyword evidence="1" id="KW-0479">Metal-binding</keyword>
<dbReference type="CDD" id="cd15542">
    <property type="entry name" value="PHD_UBR7"/>
    <property type="match status" value="1"/>
</dbReference>
<keyword evidence="2" id="KW-0863">Zinc-finger</keyword>
<dbReference type="PANTHER" id="PTHR13513">
    <property type="entry name" value="E3 UBIQUITIN-PROTEIN LIGASE UBR7"/>
    <property type="match status" value="1"/>
</dbReference>
<accession>A0ABU6YC54</accession>
<dbReference type="Gene3D" id="3.30.40.10">
    <property type="entry name" value="Zinc/RING finger domain, C3HC4 (zinc finger)"/>
    <property type="match status" value="1"/>
</dbReference>
<keyword evidence="3" id="KW-0862">Zinc</keyword>
<name>A0ABU6YC54_9FABA</name>
<dbReference type="CDD" id="cd19677">
    <property type="entry name" value="UBR-box_UBR7"/>
    <property type="match status" value="1"/>
</dbReference>
<feature type="region of interest" description="Disordered" evidence="5">
    <location>
        <begin position="215"/>
        <end position="239"/>
    </location>
</feature>
<dbReference type="InterPro" id="IPR001965">
    <property type="entry name" value="Znf_PHD"/>
</dbReference>
<evidence type="ECO:0000313" key="8">
    <source>
        <dbReference type="Proteomes" id="UP001341840"/>
    </source>
</evidence>
<dbReference type="Proteomes" id="UP001341840">
    <property type="component" value="Unassembled WGS sequence"/>
</dbReference>
<protein>
    <recommendedName>
        <fullName evidence="6">UBR-type domain-containing protein</fullName>
    </recommendedName>
</protein>
<sequence length="512" mass="57196">MDATSEEEAEQAVTLNEYLDEVEECELEADLVLGGDDGKECTYSKGYLKRQAIFSCLTCTPDGNAGVCTACSLSCHDGHQIVELWTKRNFRCDCGNSKFGEFYCKILPNKDVENTENSYNHNFKGSYCTCGRPYPDPDVEEQVEMLQCCLCEDWFHEEHLGLESSDEIPIDEEGEPLYEDFICKPCSEVCFFLNLYPKSIWAVGNQLDAKVSNDKGVLEDKPSTGKSEELIGDTSNDSPKVVDVKDTVDTESVSGGKSMLQVGNCDDSLDLNQRRESTSNGKSLLQGRDCNNGLYLNRCTENISGANSMVQGGHVNGGSDLNRHTESLSGGTSMLHGEQCVDSLDLNQRAESSDMKADCLLGVDIAAVSPILPSKAMFLSKNWRDALCKCNKCMEFYYQKRITFLIDKEDSIAEYERVAKQKREANIEQQHGEDLSLFNNLGHVEKVEILKGIQEMKDGFRSFLESADTSKPITAADVHQLFDNIKKKRRRDDVKVAMFWQNEANSDAWSSL</sequence>
<evidence type="ECO:0000256" key="3">
    <source>
        <dbReference type="ARBA" id="ARBA00022833"/>
    </source>
</evidence>
<evidence type="ECO:0000256" key="4">
    <source>
        <dbReference type="PROSITE-ProRule" id="PRU00508"/>
    </source>
</evidence>
<evidence type="ECO:0000313" key="7">
    <source>
        <dbReference type="EMBL" id="MED6206833.1"/>
    </source>
</evidence>
<dbReference type="PROSITE" id="PS51157">
    <property type="entry name" value="ZF_UBR"/>
    <property type="match status" value="1"/>
</dbReference>
<dbReference type="SUPFAM" id="SSF57903">
    <property type="entry name" value="FYVE/PHD zinc finger"/>
    <property type="match status" value="1"/>
</dbReference>
<dbReference type="PANTHER" id="PTHR13513:SF9">
    <property type="entry name" value="E3 UBIQUITIN-PROTEIN LIGASE UBR7-RELATED"/>
    <property type="match status" value="1"/>
</dbReference>
<comment type="caution">
    <text evidence="7">The sequence shown here is derived from an EMBL/GenBank/DDBJ whole genome shotgun (WGS) entry which is preliminary data.</text>
</comment>
<feature type="region of interest" description="Disordered" evidence="5">
    <location>
        <begin position="264"/>
        <end position="283"/>
    </location>
</feature>